<feature type="transmembrane region" description="Helical" evidence="1">
    <location>
        <begin position="876"/>
        <end position="898"/>
    </location>
</feature>
<evidence type="ECO:0000256" key="1">
    <source>
        <dbReference type="SAM" id="Phobius"/>
    </source>
</evidence>
<evidence type="ECO:0000313" key="2">
    <source>
        <dbReference type="EMBL" id="OMJ65354.1"/>
    </source>
</evidence>
<comment type="caution">
    <text evidence="2">The sequence shown here is derived from an EMBL/GenBank/DDBJ whole genome shotgun (WGS) entry which is preliminary data.</text>
</comment>
<gene>
    <name evidence="2" type="ORF">SteCoe_38401</name>
</gene>
<keyword evidence="1" id="KW-0472">Membrane</keyword>
<keyword evidence="3" id="KW-1185">Reference proteome</keyword>
<dbReference type="EMBL" id="MPUH01002200">
    <property type="protein sequence ID" value="OMJ65354.1"/>
    <property type="molecule type" value="Genomic_DNA"/>
</dbReference>
<sequence length="925" mass="107189">MIFYAEFEKSLGAFSLSVSEYTKFISGYKVKLNRYYKQVLPVDNYVLMYYNEHIEFYETDFKTLIRNATFSDIIALEVYNNSVYILYGDYYRNISVNSPYNSYNFSVDPNCSMISFCENIIICGSQESTSFYFCINQNCTFSSNILYNSSITSMAAMSDSIVGYCNLYILSENTTLYGILFSDIVYDNQIQIYDFIKIPISPALKIYVTPLRIYTIFTESLTIYSSSMVNETEVELNITIQNVFLLENFVYITTNNNSLMIIDGLESIFNVVTYIYNIPDNCNFSSAWFNGSYTNIGFICYNDTEYFLATNLSSCPQKNSQTPCQVLFYLEFYIETPEIVESPVYYYNATFNAQNQKHIVPLYVAFELLIFGQVIHYSEPINNIRSISTYYDNGLDLTYILSGFAGNNLNYKLNINGKEIIPKQSANDPLKILPNVFEINEYTSNYNILSITSVANTPYVIIYNDHAQIIILNTSDYKNGERKMSVVNIISFQDFDVNLICPGLQYVATKNESFLLAATCVWEFNFLYYWQSMPGLYTKASNYFIALLQISLINFEFTWYQAFQIPFQPSKFKPVTDDNSKFTILLLDYYIDHGDSIYKNNRLYISEFTWNNTVVEIINHQLIDVATLGLNAFYVYSMDGYYYDEFYIVLAEKSNGLLVLDSKENQAEIIASIPPNNDPIYTVGVSYKTIYTVAKSGILTIYALLNHSSPVFSCNRYPFAQASTISTISSFVSINDYYWPHFLIYLVIYNNTNFYLRLVNLDGTALSFLITDMPFSINKNNYNGSYEMLIAFINQTSFAFIYNLTSIKYYYIDDYKLIVPKMTESEYNMMKNKWNKTKFYFNAIGENENNYMITEYYTLTIMDYNKKSSDVSSLPIWLFPAISIGVLLILVLSVKVIYKIIFRRRTRVETNELEIISIIPSFIES</sequence>
<dbReference type="Proteomes" id="UP000187209">
    <property type="component" value="Unassembled WGS sequence"/>
</dbReference>
<dbReference type="AlphaFoldDB" id="A0A1R2ALJ1"/>
<name>A0A1R2ALJ1_9CILI</name>
<protein>
    <submittedName>
        <fullName evidence="2">Uncharacterized protein</fullName>
    </submittedName>
</protein>
<dbReference type="OrthoDB" id="327799at2759"/>
<reference evidence="2 3" key="1">
    <citation type="submission" date="2016-11" db="EMBL/GenBank/DDBJ databases">
        <title>The macronuclear genome of Stentor coeruleus: a giant cell with tiny introns.</title>
        <authorList>
            <person name="Slabodnick M."/>
            <person name="Ruby J.G."/>
            <person name="Reiff S.B."/>
            <person name="Swart E.C."/>
            <person name="Gosai S."/>
            <person name="Prabakaran S."/>
            <person name="Witkowska E."/>
            <person name="Larue G.E."/>
            <person name="Fisher S."/>
            <person name="Freeman R.M."/>
            <person name="Gunawardena J."/>
            <person name="Chu W."/>
            <person name="Stover N.A."/>
            <person name="Gregory B.D."/>
            <person name="Nowacki M."/>
            <person name="Derisi J."/>
            <person name="Roy S.W."/>
            <person name="Marshall W.F."/>
            <person name="Sood P."/>
        </authorList>
    </citation>
    <scope>NUCLEOTIDE SEQUENCE [LARGE SCALE GENOMIC DNA]</scope>
    <source>
        <strain evidence="2">WM001</strain>
    </source>
</reference>
<accession>A0A1R2ALJ1</accession>
<proteinExistence type="predicted"/>
<organism evidence="2 3">
    <name type="scientific">Stentor coeruleus</name>
    <dbReference type="NCBI Taxonomy" id="5963"/>
    <lineage>
        <taxon>Eukaryota</taxon>
        <taxon>Sar</taxon>
        <taxon>Alveolata</taxon>
        <taxon>Ciliophora</taxon>
        <taxon>Postciliodesmatophora</taxon>
        <taxon>Heterotrichea</taxon>
        <taxon>Heterotrichida</taxon>
        <taxon>Stentoridae</taxon>
        <taxon>Stentor</taxon>
    </lineage>
</organism>
<keyword evidence="1" id="KW-0812">Transmembrane</keyword>
<keyword evidence="1" id="KW-1133">Transmembrane helix</keyword>
<evidence type="ECO:0000313" key="3">
    <source>
        <dbReference type="Proteomes" id="UP000187209"/>
    </source>
</evidence>